<evidence type="ECO:0000313" key="1">
    <source>
        <dbReference type="EMBL" id="SEQ88827.1"/>
    </source>
</evidence>
<reference evidence="2" key="1">
    <citation type="submission" date="2016-10" db="EMBL/GenBank/DDBJ databases">
        <authorList>
            <person name="Varghese N."/>
            <person name="Submissions S."/>
        </authorList>
    </citation>
    <scope>NUCLEOTIDE SEQUENCE [LARGE SCALE GENOMIC DNA]</scope>
    <source>
        <strain evidence="2">DSM 15719</strain>
    </source>
</reference>
<proteinExistence type="predicted"/>
<gene>
    <name evidence="1" type="ORF">SAMN05444355_10520</name>
</gene>
<sequence length="38" mass="4565">MAIKTRLNTNLDTFVIELYYKSTVKTEDIMPKRVYKKL</sequence>
<dbReference type="AlphaFoldDB" id="A0A1H9JPU1"/>
<protein>
    <submittedName>
        <fullName evidence="1">Uncharacterized protein</fullName>
    </submittedName>
</protein>
<evidence type="ECO:0000313" key="2">
    <source>
        <dbReference type="Proteomes" id="UP000183658"/>
    </source>
</evidence>
<accession>A0A1H9JPU1</accession>
<dbReference type="EMBL" id="FOFZ01000005">
    <property type="protein sequence ID" value="SEQ88827.1"/>
    <property type="molecule type" value="Genomic_DNA"/>
</dbReference>
<organism evidence="1 2">
    <name type="scientific">Flavobacterium frigoris</name>
    <dbReference type="NCBI Taxonomy" id="229204"/>
    <lineage>
        <taxon>Bacteria</taxon>
        <taxon>Pseudomonadati</taxon>
        <taxon>Bacteroidota</taxon>
        <taxon>Flavobacteriia</taxon>
        <taxon>Flavobacteriales</taxon>
        <taxon>Flavobacteriaceae</taxon>
        <taxon>Flavobacterium</taxon>
    </lineage>
</organism>
<keyword evidence="2" id="KW-1185">Reference proteome</keyword>
<dbReference type="Proteomes" id="UP000183658">
    <property type="component" value="Unassembled WGS sequence"/>
</dbReference>
<name>A0A1H9JPU1_FLAFI</name>